<dbReference type="EnsemblPlants" id="AES75147">
    <property type="protein sequence ID" value="AES75147"/>
    <property type="gene ID" value="MTR_6g027020"/>
</dbReference>
<keyword evidence="4" id="KW-1185">Reference proteome</keyword>
<feature type="compositionally biased region" description="Basic and acidic residues" evidence="1">
    <location>
        <begin position="41"/>
        <end position="52"/>
    </location>
</feature>
<evidence type="ECO:0000313" key="3">
    <source>
        <dbReference type="EnsemblPlants" id="AES75147"/>
    </source>
</evidence>
<accession>G7KPJ0</accession>
<dbReference type="EMBL" id="CM001222">
    <property type="protein sequence ID" value="AES75147.1"/>
    <property type="molecule type" value="Genomic_DNA"/>
</dbReference>
<dbReference type="AlphaFoldDB" id="G7KPJ0"/>
<evidence type="ECO:0000256" key="1">
    <source>
        <dbReference type="SAM" id="MobiDB-lite"/>
    </source>
</evidence>
<name>G7KPJ0_MEDTR</name>
<proteinExistence type="predicted"/>
<dbReference type="HOGENOM" id="CLU_2561804_0_0_1"/>
<gene>
    <name evidence="2" type="ordered locus">MTR_6g027020</name>
</gene>
<reference evidence="3" key="3">
    <citation type="submission" date="2015-04" db="UniProtKB">
        <authorList>
            <consortium name="EnsemblPlants"/>
        </authorList>
    </citation>
    <scope>IDENTIFICATION</scope>
    <source>
        <strain evidence="3">cv. Jemalong A17</strain>
    </source>
</reference>
<evidence type="ECO:0000313" key="4">
    <source>
        <dbReference type="Proteomes" id="UP000002051"/>
    </source>
</evidence>
<dbReference type="PaxDb" id="3880-AES75147"/>
<reference evidence="2 4" key="2">
    <citation type="journal article" date="2014" name="BMC Genomics">
        <title>An improved genome release (version Mt4.0) for the model legume Medicago truncatula.</title>
        <authorList>
            <person name="Tang H."/>
            <person name="Krishnakumar V."/>
            <person name="Bidwell S."/>
            <person name="Rosen B."/>
            <person name="Chan A."/>
            <person name="Zhou S."/>
            <person name="Gentzbittel L."/>
            <person name="Childs K.L."/>
            <person name="Yandell M."/>
            <person name="Gundlach H."/>
            <person name="Mayer K.F."/>
            <person name="Schwartz D.C."/>
            <person name="Town C.D."/>
        </authorList>
    </citation>
    <scope>GENOME REANNOTATION</scope>
    <source>
        <strain evidence="3 4">cv. Jemalong A17</strain>
    </source>
</reference>
<sequence length="82" mass="9648">MGNNSNVFAQNEVNLFLLTKMRKVNEQIPLFMQRVVLKDERKGHEKDEERGCPKRTGTRRSGRKIEVLHPSMPFHADWVEEI</sequence>
<evidence type="ECO:0000313" key="2">
    <source>
        <dbReference type="EMBL" id="AES75147.1"/>
    </source>
</evidence>
<protein>
    <submittedName>
        <fullName evidence="2 3">Uncharacterized protein</fullName>
    </submittedName>
</protein>
<feature type="region of interest" description="Disordered" evidence="1">
    <location>
        <begin position="41"/>
        <end position="61"/>
    </location>
</feature>
<reference evidence="2 4" key="1">
    <citation type="journal article" date="2011" name="Nature">
        <title>The Medicago genome provides insight into the evolution of rhizobial symbioses.</title>
        <authorList>
            <person name="Young N.D."/>
            <person name="Debelle F."/>
            <person name="Oldroyd G.E."/>
            <person name="Geurts R."/>
            <person name="Cannon S.B."/>
            <person name="Udvardi M.K."/>
            <person name="Benedito V.A."/>
            <person name="Mayer K.F."/>
            <person name="Gouzy J."/>
            <person name="Schoof H."/>
            <person name="Van de Peer Y."/>
            <person name="Proost S."/>
            <person name="Cook D.R."/>
            <person name="Meyers B.C."/>
            <person name="Spannagl M."/>
            <person name="Cheung F."/>
            <person name="De Mita S."/>
            <person name="Krishnakumar V."/>
            <person name="Gundlach H."/>
            <person name="Zhou S."/>
            <person name="Mudge J."/>
            <person name="Bharti A.K."/>
            <person name="Murray J.D."/>
            <person name="Naoumkina M.A."/>
            <person name="Rosen B."/>
            <person name="Silverstein K.A."/>
            <person name="Tang H."/>
            <person name="Rombauts S."/>
            <person name="Zhao P.X."/>
            <person name="Zhou P."/>
            <person name="Barbe V."/>
            <person name="Bardou P."/>
            <person name="Bechner M."/>
            <person name="Bellec A."/>
            <person name="Berger A."/>
            <person name="Berges H."/>
            <person name="Bidwell S."/>
            <person name="Bisseling T."/>
            <person name="Choisne N."/>
            <person name="Couloux A."/>
            <person name="Denny R."/>
            <person name="Deshpande S."/>
            <person name="Dai X."/>
            <person name="Doyle J.J."/>
            <person name="Dudez A.M."/>
            <person name="Farmer A.D."/>
            <person name="Fouteau S."/>
            <person name="Franken C."/>
            <person name="Gibelin C."/>
            <person name="Gish J."/>
            <person name="Goldstein S."/>
            <person name="Gonzalez A.J."/>
            <person name="Green P.J."/>
            <person name="Hallab A."/>
            <person name="Hartog M."/>
            <person name="Hua A."/>
            <person name="Humphray S.J."/>
            <person name="Jeong D.H."/>
            <person name="Jing Y."/>
            <person name="Jocker A."/>
            <person name="Kenton S.M."/>
            <person name="Kim D.J."/>
            <person name="Klee K."/>
            <person name="Lai H."/>
            <person name="Lang C."/>
            <person name="Lin S."/>
            <person name="Macmil S.L."/>
            <person name="Magdelenat G."/>
            <person name="Matthews L."/>
            <person name="McCorrison J."/>
            <person name="Monaghan E.L."/>
            <person name="Mun J.H."/>
            <person name="Najar F.Z."/>
            <person name="Nicholson C."/>
            <person name="Noirot C."/>
            <person name="O'Bleness M."/>
            <person name="Paule C.R."/>
            <person name="Poulain J."/>
            <person name="Prion F."/>
            <person name="Qin B."/>
            <person name="Qu C."/>
            <person name="Retzel E.F."/>
            <person name="Riddle C."/>
            <person name="Sallet E."/>
            <person name="Samain S."/>
            <person name="Samson N."/>
            <person name="Sanders I."/>
            <person name="Saurat O."/>
            <person name="Scarpelli C."/>
            <person name="Schiex T."/>
            <person name="Segurens B."/>
            <person name="Severin A.J."/>
            <person name="Sherrier D.J."/>
            <person name="Shi R."/>
            <person name="Sims S."/>
            <person name="Singer S.R."/>
            <person name="Sinharoy S."/>
            <person name="Sterck L."/>
            <person name="Viollet A."/>
            <person name="Wang B.B."/>
            <person name="Wang K."/>
            <person name="Wang M."/>
            <person name="Wang X."/>
            <person name="Warfsmann J."/>
            <person name="Weissenbach J."/>
            <person name="White D.D."/>
            <person name="White J.D."/>
            <person name="Wiley G.B."/>
            <person name="Wincker P."/>
            <person name="Xing Y."/>
            <person name="Yang L."/>
            <person name="Yao Z."/>
            <person name="Ying F."/>
            <person name="Zhai J."/>
            <person name="Zhou L."/>
            <person name="Zuber A."/>
            <person name="Denarie J."/>
            <person name="Dixon R.A."/>
            <person name="May G.D."/>
            <person name="Schwartz D.C."/>
            <person name="Rogers J."/>
            <person name="Quetier F."/>
            <person name="Town C.D."/>
            <person name="Roe B.A."/>
        </authorList>
    </citation>
    <scope>NUCLEOTIDE SEQUENCE [LARGE SCALE GENOMIC DNA]</scope>
    <source>
        <strain evidence="2">A17</strain>
        <strain evidence="3 4">cv. Jemalong A17</strain>
    </source>
</reference>
<dbReference type="Proteomes" id="UP000002051">
    <property type="component" value="Chromosome 6"/>
</dbReference>
<organism evidence="2 4">
    <name type="scientific">Medicago truncatula</name>
    <name type="common">Barrel medic</name>
    <name type="synonym">Medicago tribuloides</name>
    <dbReference type="NCBI Taxonomy" id="3880"/>
    <lineage>
        <taxon>Eukaryota</taxon>
        <taxon>Viridiplantae</taxon>
        <taxon>Streptophyta</taxon>
        <taxon>Embryophyta</taxon>
        <taxon>Tracheophyta</taxon>
        <taxon>Spermatophyta</taxon>
        <taxon>Magnoliopsida</taxon>
        <taxon>eudicotyledons</taxon>
        <taxon>Gunneridae</taxon>
        <taxon>Pentapetalae</taxon>
        <taxon>rosids</taxon>
        <taxon>fabids</taxon>
        <taxon>Fabales</taxon>
        <taxon>Fabaceae</taxon>
        <taxon>Papilionoideae</taxon>
        <taxon>50 kb inversion clade</taxon>
        <taxon>NPAAA clade</taxon>
        <taxon>Hologalegina</taxon>
        <taxon>IRL clade</taxon>
        <taxon>Trifolieae</taxon>
        <taxon>Medicago</taxon>
    </lineage>
</organism>